<reference evidence="1 2" key="1">
    <citation type="submission" date="2017-05" db="EMBL/GenBank/DDBJ databases">
        <authorList>
            <person name="Varghese N."/>
            <person name="Submissions S."/>
        </authorList>
    </citation>
    <scope>NUCLEOTIDE SEQUENCE [LARGE SCALE GENOMIC DNA]</scope>
    <source>
        <strain evidence="1 2">DSM 21985</strain>
    </source>
</reference>
<dbReference type="PROSITE" id="PS51257">
    <property type="entry name" value="PROKAR_LIPOPROTEIN"/>
    <property type="match status" value="1"/>
</dbReference>
<dbReference type="RefSeq" id="WP_142455615.1">
    <property type="nucleotide sequence ID" value="NZ_FXTP01000015.1"/>
</dbReference>
<proteinExistence type="predicted"/>
<keyword evidence="2" id="KW-1185">Reference proteome</keyword>
<sequence>MGKSRITVIALLLVIFSLGCTADVYLSNSHNIPLLEEKGDLVVNGGLNYMGVENNPGLGFNAAYAITDNLGVGAGGLFLNYSHLDETHDIPIEDVQEYKYGELSVIYYLKPKSFWRAELLGTAGIGKGKAVEEFAFIWDKVATRHEAEDRFYKLALQSNVGIGTEYFNMGLAPSLAYVDFYDYSTNQISFPSENTSAFFLEHSFFVRFGVDPIKLDFQVSNSKPLRKTKFYYDTGITKLGLNIKLDQLFGF</sequence>
<dbReference type="AlphaFoldDB" id="A0A521F4U8"/>
<evidence type="ECO:0000313" key="1">
    <source>
        <dbReference type="EMBL" id="SMO91192.1"/>
    </source>
</evidence>
<name>A0A521F4U8_9BACT</name>
<dbReference type="OrthoDB" id="1337415at2"/>
<gene>
    <name evidence="1" type="ORF">SAMN06265219_11548</name>
</gene>
<accession>A0A521F4U8</accession>
<evidence type="ECO:0008006" key="3">
    <source>
        <dbReference type="Google" id="ProtNLM"/>
    </source>
</evidence>
<protein>
    <recommendedName>
        <fullName evidence="3">Outer membrane protein beta-barrel domain-containing protein</fullName>
    </recommendedName>
</protein>
<organism evidence="1 2">
    <name type="scientific">Gracilimonas mengyeensis</name>
    <dbReference type="NCBI Taxonomy" id="1302730"/>
    <lineage>
        <taxon>Bacteria</taxon>
        <taxon>Pseudomonadati</taxon>
        <taxon>Balneolota</taxon>
        <taxon>Balneolia</taxon>
        <taxon>Balneolales</taxon>
        <taxon>Balneolaceae</taxon>
        <taxon>Gracilimonas</taxon>
    </lineage>
</organism>
<evidence type="ECO:0000313" key="2">
    <source>
        <dbReference type="Proteomes" id="UP000317557"/>
    </source>
</evidence>
<dbReference type="EMBL" id="FXTP01000015">
    <property type="protein sequence ID" value="SMO91192.1"/>
    <property type="molecule type" value="Genomic_DNA"/>
</dbReference>
<dbReference type="Proteomes" id="UP000317557">
    <property type="component" value="Unassembled WGS sequence"/>
</dbReference>